<dbReference type="PRINTS" id="PR00834">
    <property type="entry name" value="PROTEASES2C"/>
</dbReference>
<dbReference type="InterPro" id="IPR043504">
    <property type="entry name" value="Peptidase_S1_PA_chymotrypsin"/>
</dbReference>
<feature type="region of interest" description="Disordered" evidence="1">
    <location>
        <begin position="645"/>
        <end position="664"/>
    </location>
</feature>
<feature type="domain" description="Peptidoglycan binding-like" evidence="2">
    <location>
        <begin position="429"/>
        <end position="476"/>
    </location>
</feature>
<dbReference type="SUPFAM" id="SSF47090">
    <property type="entry name" value="PGBD-like"/>
    <property type="match status" value="1"/>
</dbReference>
<feature type="compositionally biased region" description="Low complexity" evidence="1">
    <location>
        <begin position="645"/>
        <end position="654"/>
    </location>
</feature>
<organism evidence="3 4">
    <name type="scientific">Ancylobacter crimeensis</name>
    <dbReference type="NCBI Taxonomy" id="2579147"/>
    <lineage>
        <taxon>Bacteria</taxon>
        <taxon>Pseudomonadati</taxon>
        <taxon>Pseudomonadota</taxon>
        <taxon>Alphaproteobacteria</taxon>
        <taxon>Hyphomicrobiales</taxon>
        <taxon>Xanthobacteraceae</taxon>
        <taxon>Ancylobacter</taxon>
    </lineage>
</organism>
<keyword evidence="4" id="KW-1185">Reference proteome</keyword>
<keyword evidence="3" id="KW-0378">Hydrolase</keyword>
<dbReference type="GO" id="GO:0008233">
    <property type="term" value="F:peptidase activity"/>
    <property type="evidence" value="ECO:0007669"/>
    <property type="project" value="UniProtKB-KW"/>
</dbReference>
<dbReference type="InterPro" id="IPR002477">
    <property type="entry name" value="Peptidoglycan-bd-like"/>
</dbReference>
<proteinExistence type="predicted"/>
<name>A0ABT0DAA0_9HYPH</name>
<protein>
    <submittedName>
        <fullName evidence="3">Serine protease</fullName>
    </submittedName>
</protein>
<dbReference type="SUPFAM" id="SSF50494">
    <property type="entry name" value="Trypsin-like serine proteases"/>
    <property type="match status" value="1"/>
</dbReference>
<dbReference type="InterPro" id="IPR036366">
    <property type="entry name" value="PGBDSf"/>
</dbReference>
<dbReference type="RefSeq" id="WP_247028388.1">
    <property type="nucleotide sequence ID" value="NZ_JALKCH010000005.1"/>
</dbReference>
<comment type="caution">
    <text evidence="3">The sequence shown here is derived from an EMBL/GenBank/DDBJ whole genome shotgun (WGS) entry which is preliminary data.</text>
</comment>
<dbReference type="Gene3D" id="2.40.10.10">
    <property type="entry name" value="Trypsin-like serine proteases"/>
    <property type="match status" value="2"/>
</dbReference>
<evidence type="ECO:0000259" key="2">
    <source>
        <dbReference type="Pfam" id="PF01471"/>
    </source>
</evidence>
<dbReference type="GO" id="GO:0006508">
    <property type="term" value="P:proteolysis"/>
    <property type="evidence" value="ECO:0007669"/>
    <property type="project" value="UniProtKB-KW"/>
</dbReference>
<evidence type="ECO:0000256" key="1">
    <source>
        <dbReference type="SAM" id="MobiDB-lite"/>
    </source>
</evidence>
<dbReference type="PANTHER" id="PTHR43019">
    <property type="entry name" value="SERINE ENDOPROTEASE DEGS"/>
    <property type="match status" value="1"/>
</dbReference>
<reference evidence="3 4" key="1">
    <citation type="submission" date="2022-04" db="EMBL/GenBank/DDBJ databases">
        <authorList>
            <person name="Grouzdev D.S."/>
            <person name="Pantiukh K.S."/>
            <person name="Krutkina M.S."/>
        </authorList>
    </citation>
    <scope>NUCLEOTIDE SEQUENCE [LARGE SCALE GENOMIC DNA]</scope>
    <source>
        <strain evidence="3 4">6x-1</strain>
    </source>
</reference>
<dbReference type="InterPro" id="IPR009003">
    <property type="entry name" value="Peptidase_S1_PA"/>
</dbReference>
<dbReference type="EMBL" id="JALKCH010000005">
    <property type="protein sequence ID" value="MCK0196888.1"/>
    <property type="molecule type" value="Genomic_DNA"/>
</dbReference>
<accession>A0ABT0DAA0</accession>
<sequence length="871" mass="92957">MKDASRPVCFAQGAFGGGMSYRQIIAAVLAAAVLGSGLARARAEDFTPPRNKQWVMLASTQDLDTAIGIARSYRGQARVVKARNGWYAVALEPHAGTMETIRKAVDWPPLPADAMLSQGTGYIETVWRYSEVPQVTAKVGKDKPGTARMAGLEVTLTREPAQEGWTAHLIGRNASGVLFDLRQRFETAADYDSSLSILELDRSNGTPEVVFDSFSGGAHCCTTMVAVTRIPGGEWKLVPLGTIDGEGMSFEDVDNDGTAEIVRGDNRFLYTFDSYAGSMQPVLIERLNGTRVEDVTTQPAFRSRIVQDVRWMEFLAKSEPKLWRSNGFLAAWVAAKTRIGEGVEAWQRMLPLYDRSTDFGISVCTTAKPLTDCPSSEQRQLSFPEGLRRFMAEAGYGNGPIGDDAGRAALAPTSLKDARAAFLALPVERRRDIQLLLATLGHWPAVANDSFGPKLFDAIRAFQASVGREATGVMTSDDYNTLLTAASPVLRMWGLERVRHPAGNATLWVPQGLGLERRVEDGDLILKSAHYNVTVLFFQMVGVSLAGGHASMLARLGADGHVIDYSLLKPQFFAISSHRDGMSVYSRFQAIAGGIVGFSLVWPSDSDAHGERLSTVMSDLFRAENELQQRRSPPAPIVEIVHAPAAAPEPGTAPSSRRSDPAPTDAAVSGSGFFIAADSLLTNAHVVKGCTDVAVSVSGRTSPGRVAKRDAVNDLALVETSARSVTTARLRLGVRLGEDVAVFGYPLSGLLASSGNFTKGTVTATAGMGDDTRRLQISAPVQPGNSGGPLLDESGNVVGVVVAKINAVAVAAATDDIPQNVNFAIKSAIAASFLESNGVSYQSGSLGEALKPADLAEKAQSFSAFIECTPN</sequence>
<dbReference type="Gene3D" id="1.10.101.10">
    <property type="entry name" value="PGBD-like superfamily/PGBD"/>
    <property type="match status" value="1"/>
</dbReference>
<evidence type="ECO:0000313" key="3">
    <source>
        <dbReference type="EMBL" id="MCK0196888.1"/>
    </source>
</evidence>
<keyword evidence="3" id="KW-0645">Protease</keyword>
<dbReference type="Pfam" id="PF13365">
    <property type="entry name" value="Trypsin_2"/>
    <property type="match status" value="1"/>
</dbReference>
<dbReference type="PANTHER" id="PTHR43019:SF23">
    <property type="entry name" value="PROTEASE DO-LIKE 5, CHLOROPLASTIC"/>
    <property type="match status" value="1"/>
</dbReference>
<gene>
    <name evidence="3" type="ORF">MWN34_08170</name>
</gene>
<dbReference type="Proteomes" id="UP001203284">
    <property type="component" value="Unassembled WGS sequence"/>
</dbReference>
<evidence type="ECO:0000313" key="4">
    <source>
        <dbReference type="Proteomes" id="UP001203284"/>
    </source>
</evidence>
<dbReference type="InterPro" id="IPR001940">
    <property type="entry name" value="Peptidase_S1C"/>
</dbReference>
<dbReference type="Pfam" id="PF01471">
    <property type="entry name" value="PG_binding_1"/>
    <property type="match status" value="1"/>
</dbReference>
<dbReference type="InterPro" id="IPR036365">
    <property type="entry name" value="PGBD-like_sf"/>
</dbReference>